<keyword evidence="4" id="KW-0732">Signal</keyword>
<keyword evidence="3" id="KW-0479">Metal-binding</keyword>
<dbReference type="PANTHER" id="PTHR42693">
    <property type="entry name" value="ARYLSULFATASE FAMILY MEMBER"/>
    <property type="match status" value="1"/>
</dbReference>
<evidence type="ECO:0000256" key="3">
    <source>
        <dbReference type="ARBA" id="ARBA00022723"/>
    </source>
</evidence>
<accession>A0A9Q1C4L3</accession>
<evidence type="ECO:0000256" key="6">
    <source>
        <dbReference type="ARBA" id="ARBA00022837"/>
    </source>
</evidence>
<proteinExistence type="inferred from homology"/>
<evidence type="ECO:0000256" key="4">
    <source>
        <dbReference type="ARBA" id="ARBA00022729"/>
    </source>
</evidence>
<dbReference type="OrthoDB" id="103349at2759"/>
<protein>
    <submittedName>
        <fullName evidence="8">Arylsulfatase G</fullName>
    </submittedName>
</protein>
<evidence type="ECO:0000313" key="9">
    <source>
        <dbReference type="Proteomes" id="UP001152320"/>
    </source>
</evidence>
<dbReference type="SUPFAM" id="SSF53649">
    <property type="entry name" value="Alkaline phosphatase-like"/>
    <property type="match status" value="1"/>
</dbReference>
<reference evidence="8" key="1">
    <citation type="submission" date="2021-10" db="EMBL/GenBank/DDBJ databases">
        <title>Tropical sea cucumber genome reveals ecological adaptation and Cuvierian tubules defense mechanism.</title>
        <authorList>
            <person name="Chen T."/>
        </authorList>
    </citation>
    <scope>NUCLEOTIDE SEQUENCE</scope>
    <source>
        <strain evidence="8">Nanhai2018</strain>
        <tissue evidence="8">Muscle</tissue>
    </source>
</reference>
<evidence type="ECO:0000256" key="5">
    <source>
        <dbReference type="ARBA" id="ARBA00022801"/>
    </source>
</evidence>
<dbReference type="InterPro" id="IPR050738">
    <property type="entry name" value="Sulfatase"/>
</dbReference>
<comment type="cofactor">
    <cofactor evidence="1">
        <name>Ca(2+)</name>
        <dbReference type="ChEBI" id="CHEBI:29108"/>
    </cofactor>
</comment>
<dbReference type="Pfam" id="PF14707">
    <property type="entry name" value="Sulfatase_C"/>
    <property type="match status" value="1"/>
</dbReference>
<comment type="similarity">
    <text evidence="2">Belongs to the sulfatase family.</text>
</comment>
<evidence type="ECO:0000256" key="2">
    <source>
        <dbReference type="ARBA" id="ARBA00008779"/>
    </source>
</evidence>
<sequence length="401" mass="43949">MVGKWGLGITPDYHPNSRGFDFYYGLPDSNNHGCSLEAGGTTDPNVCPRSWSDLPGYNGLHCYPCGSDIASRDPAVPLFHNRIILEQPVNQTSLDFRYAEMAAKFIKHGSKPFLLYTGLTHMHAPLFHMPEFEGQSQSNSLYGDTLLEMDSTIRTIVEAIKDSGEEENTLVWVVSDNGPDEGQCQFGGSPGPFLGVWQKTEGGGGSASKGTVFEAGHRVPSLVYWPGTIKGGQVSDSLASTMDIYPTMAALANIHLPDKRVYDGVDISELLLGKSIPKRVLYHPKVYHADGKPRCYLDAVRVGDYKAIFFTEGGRVDCEGDQGIIQSHSPPLIFNLEEDPMESSPIDPDSTLFRSVLQEVNQAMADIERSIQMDSTPIEEGEFNPCSDPCCNALNVVCRCE</sequence>
<evidence type="ECO:0000313" key="8">
    <source>
        <dbReference type="EMBL" id="KAJ8038060.1"/>
    </source>
</evidence>
<name>A0A9Q1C4L3_HOLLE</name>
<dbReference type="EMBL" id="JAIZAY010000008">
    <property type="protein sequence ID" value="KAJ8038060.1"/>
    <property type="molecule type" value="Genomic_DNA"/>
</dbReference>
<dbReference type="InterPro" id="IPR000917">
    <property type="entry name" value="Sulfatase_N"/>
</dbReference>
<dbReference type="AlphaFoldDB" id="A0A9Q1C4L3"/>
<dbReference type="GO" id="GO:0046872">
    <property type="term" value="F:metal ion binding"/>
    <property type="evidence" value="ECO:0007669"/>
    <property type="project" value="UniProtKB-KW"/>
</dbReference>
<dbReference type="Proteomes" id="UP001152320">
    <property type="component" value="Chromosome 8"/>
</dbReference>
<evidence type="ECO:0000259" key="7">
    <source>
        <dbReference type="Pfam" id="PF00884"/>
    </source>
</evidence>
<dbReference type="Gene3D" id="3.40.720.10">
    <property type="entry name" value="Alkaline Phosphatase, subunit A"/>
    <property type="match status" value="1"/>
</dbReference>
<dbReference type="PANTHER" id="PTHR42693:SF42">
    <property type="entry name" value="ARYLSULFATASE G"/>
    <property type="match status" value="1"/>
</dbReference>
<dbReference type="Gene3D" id="3.30.1120.10">
    <property type="match status" value="1"/>
</dbReference>
<organism evidence="8 9">
    <name type="scientific">Holothuria leucospilota</name>
    <name type="common">Black long sea cucumber</name>
    <name type="synonym">Mertensiothuria leucospilota</name>
    <dbReference type="NCBI Taxonomy" id="206669"/>
    <lineage>
        <taxon>Eukaryota</taxon>
        <taxon>Metazoa</taxon>
        <taxon>Echinodermata</taxon>
        <taxon>Eleutherozoa</taxon>
        <taxon>Echinozoa</taxon>
        <taxon>Holothuroidea</taxon>
        <taxon>Aspidochirotacea</taxon>
        <taxon>Aspidochirotida</taxon>
        <taxon>Holothuriidae</taxon>
        <taxon>Holothuria</taxon>
    </lineage>
</organism>
<dbReference type="Pfam" id="PF00884">
    <property type="entry name" value="Sulfatase"/>
    <property type="match status" value="1"/>
</dbReference>
<gene>
    <name evidence="8" type="ORF">HOLleu_19032</name>
</gene>
<keyword evidence="6" id="KW-0106">Calcium</keyword>
<comment type="caution">
    <text evidence="8">The sequence shown here is derived from an EMBL/GenBank/DDBJ whole genome shotgun (WGS) entry which is preliminary data.</text>
</comment>
<feature type="domain" description="Sulfatase N-terminal" evidence="7">
    <location>
        <begin position="2"/>
        <end position="254"/>
    </location>
</feature>
<keyword evidence="5" id="KW-0378">Hydrolase</keyword>
<dbReference type="GO" id="GO:0004065">
    <property type="term" value="F:arylsulfatase activity"/>
    <property type="evidence" value="ECO:0007669"/>
    <property type="project" value="TreeGrafter"/>
</dbReference>
<evidence type="ECO:0000256" key="1">
    <source>
        <dbReference type="ARBA" id="ARBA00001913"/>
    </source>
</evidence>
<keyword evidence="9" id="KW-1185">Reference proteome</keyword>
<dbReference type="InterPro" id="IPR017850">
    <property type="entry name" value="Alkaline_phosphatase_core_sf"/>
</dbReference>